<dbReference type="Pfam" id="PF10537">
    <property type="entry name" value="WAC_Acf1_DNA_bd"/>
    <property type="match status" value="1"/>
</dbReference>
<reference evidence="9" key="1">
    <citation type="submission" date="2021-08" db="EMBL/GenBank/DDBJ databases">
        <title>WGS assembly of Ceratopteris richardii.</title>
        <authorList>
            <person name="Marchant D.B."/>
            <person name="Chen G."/>
            <person name="Jenkins J."/>
            <person name="Shu S."/>
            <person name="Leebens-Mack J."/>
            <person name="Grimwood J."/>
            <person name="Schmutz J."/>
            <person name="Soltis P."/>
            <person name="Soltis D."/>
            <person name="Chen Z.-H."/>
        </authorList>
    </citation>
    <scope>NUCLEOTIDE SEQUENCE</scope>
    <source>
        <strain evidence="9">Whitten #5841</strain>
        <tissue evidence="9">Leaf</tissue>
    </source>
</reference>
<dbReference type="InterPro" id="IPR053271">
    <property type="entry name" value="DDT_domain"/>
</dbReference>
<proteinExistence type="predicted"/>
<organism evidence="9 10">
    <name type="scientific">Ceratopteris richardii</name>
    <name type="common">Triangle waterfern</name>
    <dbReference type="NCBI Taxonomy" id="49495"/>
    <lineage>
        <taxon>Eukaryota</taxon>
        <taxon>Viridiplantae</taxon>
        <taxon>Streptophyta</taxon>
        <taxon>Embryophyta</taxon>
        <taxon>Tracheophyta</taxon>
        <taxon>Polypodiopsida</taxon>
        <taxon>Polypodiidae</taxon>
        <taxon>Polypodiales</taxon>
        <taxon>Pteridineae</taxon>
        <taxon>Pteridaceae</taxon>
        <taxon>Parkerioideae</taxon>
        <taxon>Ceratopteris</taxon>
    </lineage>
</organism>
<dbReference type="PROSITE" id="PS51136">
    <property type="entry name" value="WAC"/>
    <property type="match status" value="1"/>
</dbReference>
<dbReference type="Pfam" id="PF02791">
    <property type="entry name" value="DDT"/>
    <property type="match status" value="1"/>
</dbReference>
<dbReference type="OMA" id="YWWFRSS"/>
<protein>
    <recommendedName>
        <fullName evidence="11">DDT domain-containing protein</fullName>
    </recommendedName>
</protein>
<dbReference type="EMBL" id="CM035411">
    <property type="protein sequence ID" value="KAH7435687.1"/>
    <property type="molecule type" value="Genomic_DNA"/>
</dbReference>
<dbReference type="InterPro" id="IPR018501">
    <property type="entry name" value="DDT_dom"/>
</dbReference>
<evidence type="ECO:0000313" key="9">
    <source>
        <dbReference type="EMBL" id="KAH7435687.1"/>
    </source>
</evidence>
<feature type="domain" description="DDT" evidence="7">
    <location>
        <begin position="352"/>
        <end position="413"/>
    </location>
</feature>
<feature type="domain" description="WAC" evidence="8">
    <location>
        <begin position="22"/>
        <end position="127"/>
    </location>
</feature>
<evidence type="ECO:0000256" key="4">
    <source>
        <dbReference type="PROSITE-ProRule" id="PRU00475"/>
    </source>
</evidence>
<keyword evidence="3 4" id="KW-0539">Nucleus</keyword>
<dbReference type="PROSITE" id="PS50827">
    <property type="entry name" value="DDT"/>
    <property type="match status" value="1"/>
</dbReference>
<dbReference type="OrthoDB" id="332390at2759"/>
<dbReference type="Pfam" id="PF15613">
    <property type="entry name" value="WSD"/>
    <property type="match status" value="1"/>
</dbReference>
<dbReference type="AlphaFoldDB" id="A0A8T2UHV0"/>
<dbReference type="InterPro" id="IPR028941">
    <property type="entry name" value="WHIM2_dom"/>
</dbReference>
<evidence type="ECO:0000256" key="3">
    <source>
        <dbReference type="ARBA" id="ARBA00023242"/>
    </source>
</evidence>
<dbReference type="InterPro" id="IPR013136">
    <property type="entry name" value="WSTF_Acf1_Cbp146"/>
</dbReference>
<evidence type="ECO:0000259" key="7">
    <source>
        <dbReference type="PROSITE" id="PS50827"/>
    </source>
</evidence>
<dbReference type="GO" id="GO:0005634">
    <property type="term" value="C:nucleus"/>
    <property type="evidence" value="ECO:0007669"/>
    <property type="project" value="UniProtKB-SubCell"/>
</dbReference>
<evidence type="ECO:0000313" key="10">
    <source>
        <dbReference type="Proteomes" id="UP000825935"/>
    </source>
</evidence>
<evidence type="ECO:0000256" key="1">
    <source>
        <dbReference type="ARBA" id="ARBA00004123"/>
    </source>
</evidence>
<dbReference type="SMART" id="SM00571">
    <property type="entry name" value="DDT"/>
    <property type="match status" value="1"/>
</dbReference>
<dbReference type="Pfam" id="PF15612">
    <property type="entry name" value="WHIM1"/>
    <property type="match status" value="1"/>
</dbReference>
<evidence type="ECO:0000259" key="8">
    <source>
        <dbReference type="PROSITE" id="PS51136"/>
    </source>
</evidence>
<evidence type="ECO:0000256" key="5">
    <source>
        <dbReference type="SAM" id="Coils"/>
    </source>
</evidence>
<keyword evidence="2 5" id="KW-0175">Coiled coil</keyword>
<evidence type="ECO:0000256" key="2">
    <source>
        <dbReference type="ARBA" id="ARBA00023054"/>
    </source>
</evidence>
<dbReference type="EMBL" id="CM035411">
    <property type="protein sequence ID" value="KAH7435683.1"/>
    <property type="molecule type" value="Genomic_DNA"/>
</dbReference>
<dbReference type="InterPro" id="IPR028942">
    <property type="entry name" value="WHIM1_dom"/>
</dbReference>
<feature type="coiled-coil region" evidence="5">
    <location>
        <begin position="627"/>
        <end position="694"/>
    </location>
</feature>
<dbReference type="PANTHER" id="PTHR15546:SF2">
    <property type="entry name" value="DDT DOMAIN-CONTAINING PROTEIN DDB_G0282237"/>
    <property type="match status" value="1"/>
</dbReference>
<accession>A0A8T2UHV0</accession>
<dbReference type="PANTHER" id="PTHR15546">
    <property type="entry name" value="BROMODOMAIN ADJACENT TO ZINC FINGER DOMAIN, 2A"/>
    <property type="match status" value="1"/>
</dbReference>
<comment type="subcellular location">
    <subcellularLocation>
        <location evidence="1 4">Nucleus</location>
    </subcellularLocation>
</comment>
<sequence>MPLLKRRPYNLCGPPNDLKPKDYVFQVRFTKEIFKNYEDYLEHVKLYKKPVWGCKFTGKNDLTYEEALESERKAAETVQQFPNEFMGPVLKLVQFSMLRNEDLINVILNAFTTQFVPGEELLCAKENSTKPCKVLQVLKGEHPNESYSYEVEFMDTEGTVIGTSIESTNSLVRKKAPFTRAMLSSFIRESVKGNTDRNTQAPLMVHEKLCERFDISTTPPAEVQNFLKHESCEINFMESEVQPVKKPKKIEADLEKQNVKYKEEEKESKKRKVLGTKSNNQANKRQKSIEIMLLQEGAVLSSENGKTKKRTEPIVKVKPINYPIEDTLLQPSQSELSLGERPPWSSDFVLPMHCIGPLLMIWNFFSLFARVIRLSHFSLEQFEMSLKCSKVDPTLLKEAHYALIKVILDDPPTLEAFQKRRQGNMKVTIWTWREDLAALLQLHGFEQVAMYSSAVNKGNYGRLEPSIKLDILSHLVEHTLNSVAIRKQLDAYIEQKQVIISEKRREELEKSKKEKEAQDFLKQQNTAVIITETISTTEDKFSGQSRKELRDFEKVEKVGEVLKKPGSGGVICEPDFASQKQKATKNDKCGFLEDTCIGESSSEMLLDGIAKGTPKNCACKETVSLGSTKLRQIALKLKAEIKQAENIEKEKKRMDEQRKQQELRKIRQEAAKERKLQEKRIIESQRKQEHLERELEKRMIRMNPLGNDRDHNRYWFFSREGRIFVEDKDTMNWGYYSTKEELDALYMSLNSKGIREQALQKQLEKKYNKIIDALKKRTREITQHIASEDSSVSRSIRVKSSYRQAQGVTYKNKYRNS</sequence>
<dbReference type="GO" id="GO:0000785">
    <property type="term" value="C:chromatin"/>
    <property type="evidence" value="ECO:0007669"/>
    <property type="project" value="UniProtKB-ARBA"/>
</dbReference>
<name>A0A8T2UHV0_CERRI</name>
<evidence type="ECO:0000256" key="6">
    <source>
        <dbReference type="SAM" id="MobiDB-lite"/>
    </source>
</evidence>
<keyword evidence="10" id="KW-1185">Reference proteome</keyword>
<gene>
    <name evidence="9" type="ORF">KP509_06G075300</name>
</gene>
<dbReference type="Proteomes" id="UP000825935">
    <property type="component" value="Chromosome 6"/>
</dbReference>
<comment type="caution">
    <text evidence="9">The sequence shown here is derived from an EMBL/GenBank/DDBJ whole genome shotgun (WGS) entry which is preliminary data.</text>
</comment>
<feature type="region of interest" description="Disordered" evidence="6">
    <location>
        <begin position="262"/>
        <end position="282"/>
    </location>
</feature>
<evidence type="ECO:0008006" key="11">
    <source>
        <dbReference type="Google" id="ProtNLM"/>
    </source>
</evidence>